<dbReference type="NCBIfam" id="TIGR02276">
    <property type="entry name" value="beta_rpt_yvtn"/>
    <property type="match status" value="1"/>
</dbReference>
<dbReference type="Pfam" id="PF21783">
    <property type="entry name" value="YNCE"/>
    <property type="match status" value="1"/>
</dbReference>
<dbReference type="PANTHER" id="PTHR47197">
    <property type="entry name" value="PROTEIN NIRF"/>
    <property type="match status" value="1"/>
</dbReference>
<organism evidence="7 8">
    <name type="scientific">Streptomyces kebangsaanensis</name>
    <dbReference type="NCBI Taxonomy" id="864058"/>
    <lineage>
        <taxon>Bacteria</taxon>
        <taxon>Bacillati</taxon>
        <taxon>Actinomycetota</taxon>
        <taxon>Actinomycetes</taxon>
        <taxon>Kitasatosporales</taxon>
        <taxon>Streptomycetaceae</taxon>
        <taxon>Streptomyces</taxon>
    </lineage>
</organism>
<keyword evidence="3" id="KW-0843">Virulence</keyword>
<dbReference type="EMBL" id="JBIAFJ010000018">
    <property type="protein sequence ID" value="MFE9171881.1"/>
    <property type="molecule type" value="Genomic_DNA"/>
</dbReference>
<keyword evidence="8" id="KW-1185">Reference proteome</keyword>
<keyword evidence="1 5" id="KW-0732">Signal</keyword>
<dbReference type="InterPro" id="IPR011045">
    <property type="entry name" value="N2O_reductase_N"/>
</dbReference>
<evidence type="ECO:0000313" key="8">
    <source>
        <dbReference type="Proteomes" id="UP001601197"/>
    </source>
</evidence>
<sequence>MARSKIRTLAIGGAALATVATAGAPRAPTGAAPGGGDDPSVAEARHIAPSMLADKTAGPRKDGTAVTPVGYRVTPAGDQTRLGNLPLNAVLHPGGRYLLVTNNGQGVQSLQLVDTRTNKVVQTLSYPSPESLYIGLAWSPDGRTAYASAAANSKIRVLSFAGGRLTERGPIKLPTKTADGKALTLFPAGLAVTPEGKKLVVADQLGDAVTVADTASGRVRTVAAGHRPVWVTLGKDGHTAYVSNQGSDTVDIVDVAGPAPQVTGQIKVGLHPNKSVLSASGRRLYVANGDADSVSEVDLTTKRVTRSFSMSPSKEALIGSNPTGLALDGADKRLFVTNSGNNSVSVVDLTHGKVLGRIPTGWYPSAVIWHRDRLRITNARGLGAGPNNGPGYPDPERSGRTSPSQYVGSMIVGTLSSVDVPESGEQLDEYTSRVERNNAPLTGVGGAVVPRKPGDRTPIKHVIYVVKENRSYDQVLGSLGKGNGDPGLNLFGDESAPNTRELARRFTTIDNFYAAGQVSASAWNWVTQSNSNPYVEQIWPAAYSGRKGVYPSERNAPENAAQDPQNSYLWQRLDKAGVSFANFGFYVTRRGNEVHAGDPVLDARTDHAFQDELGCPDSAGTFAPTKDNCLTPRVDQWLKSFREYEAEGDMPTVQFVRFPGDHTFGTTAGRPTPKAMVADNDYALGRLVDAVSHSRFWKDTVVLVTEDEAQNGPDHVDAHRTLALAISPYTQTGKVDSTFYSTASMVRTVGLFAGIGPLTQFDDYSTPMRASFTDKPNYRSYSVIKPTYPMNSVNGPGLLTQPPGGK</sequence>
<evidence type="ECO:0000313" key="7">
    <source>
        <dbReference type="EMBL" id="MFE9171881.1"/>
    </source>
</evidence>
<dbReference type="PANTHER" id="PTHR47197:SF3">
    <property type="entry name" value="DIHYDRO-HEME D1 DEHYDROGENASE"/>
    <property type="match status" value="1"/>
</dbReference>
<dbReference type="Gene3D" id="3.40.720.10">
    <property type="entry name" value="Alkaline Phosphatase, subunit A"/>
    <property type="match status" value="1"/>
</dbReference>
<dbReference type="Gene3D" id="2.130.10.10">
    <property type="entry name" value="YVTN repeat-like/Quinoprotein amine dehydrogenase"/>
    <property type="match status" value="2"/>
</dbReference>
<dbReference type="Pfam" id="PF04185">
    <property type="entry name" value="Phosphoesterase"/>
    <property type="match status" value="1"/>
</dbReference>
<dbReference type="InterPro" id="IPR051200">
    <property type="entry name" value="Host-pathogen_enzymatic-act"/>
</dbReference>
<feature type="signal peptide" evidence="5">
    <location>
        <begin position="1"/>
        <end position="22"/>
    </location>
</feature>
<dbReference type="InterPro" id="IPR011964">
    <property type="entry name" value="YVTN_b-propeller_repeat"/>
</dbReference>
<keyword evidence="2" id="KW-0378">Hydrolase</keyword>
<accession>A0ABW6KVF4</accession>
<protein>
    <submittedName>
        <fullName evidence="7">Bifunctional YncE family protein/alkaline phosphatase family protein</fullName>
    </submittedName>
</protein>
<dbReference type="InterPro" id="IPR048433">
    <property type="entry name" value="YNCE-like_beta-prop"/>
</dbReference>
<evidence type="ECO:0000259" key="6">
    <source>
        <dbReference type="Pfam" id="PF21783"/>
    </source>
</evidence>
<dbReference type="SUPFAM" id="SSF50974">
    <property type="entry name" value="Nitrous oxide reductase, N-terminal domain"/>
    <property type="match status" value="1"/>
</dbReference>
<gene>
    <name evidence="7" type="ORF">ACFYNZ_20705</name>
</gene>
<evidence type="ECO:0000256" key="2">
    <source>
        <dbReference type="ARBA" id="ARBA00022801"/>
    </source>
</evidence>
<dbReference type="InterPro" id="IPR015943">
    <property type="entry name" value="WD40/YVTN_repeat-like_dom_sf"/>
</dbReference>
<dbReference type="InterPro" id="IPR007312">
    <property type="entry name" value="Phosphoesterase"/>
</dbReference>
<feature type="region of interest" description="Disordered" evidence="4">
    <location>
        <begin position="380"/>
        <end position="402"/>
    </location>
</feature>
<evidence type="ECO:0000256" key="1">
    <source>
        <dbReference type="ARBA" id="ARBA00022729"/>
    </source>
</evidence>
<evidence type="ECO:0000256" key="4">
    <source>
        <dbReference type="SAM" id="MobiDB-lite"/>
    </source>
</evidence>
<feature type="domain" description="YNCE-like beta-propeller" evidence="6">
    <location>
        <begin position="108"/>
        <end position="370"/>
    </location>
</feature>
<name>A0ABW6KVF4_9ACTN</name>
<comment type="caution">
    <text evidence="7">The sequence shown here is derived from an EMBL/GenBank/DDBJ whole genome shotgun (WGS) entry which is preliminary data.</text>
</comment>
<dbReference type="InterPro" id="IPR017850">
    <property type="entry name" value="Alkaline_phosphatase_core_sf"/>
</dbReference>
<proteinExistence type="predicted"/>
<evidence type="ECO:0000256" key="3">
    <source>
        <dbReference type="ARBA" id="ARBA00023026"/>
    </source>
</evidence>
<reference evidence="7 8" key="1">
    <citation type="submission" date="2024-10" db="EMBL/GenBank/DDBJ databases">
        <title>The Natural Products Discovery Center: Release of the First 8490 Sequenced Strains for Exploring Actinobacteria Biosynthetic Diversity.</title>
        <authorList>
            <person name="Kalkreuter E."/>
            <person name="Kautsar S.A."/>
            <person name="Yang D."/>
            <person name="Bader C.D."/>
            <person name="Teijaro C.N."/>
            <person name="Fluegel L."/>
            <person name="Davis C.M."/>
            <person name="Simpson J.R."/>
            <person name="Lauterbach L."/>
            <person name="Steele A.D."/>
            <person name="Gui C."/>
            <person name="Meng S."/>
            <person name="Li G."/>
            <person name="Viehrig K."/>
            <person name="Ye F."/>
            <person name="Su P."/>
            <person name="Kiefer A.F."/>
            <person name="Nichols A."/>
            <person name="Cepeda A.J."/>
            <person name="Yan W."/>
            <person name="Fan B."/>
            <person name="Jiang Y."/>
            <person name="Adhikari A."/>
            <person name="Zheng C.-J."/>
            <person name="Schuster L."/>
            <person name="Cowan T.M."/>
            <person name="Smanski M.J."/>
            <person name="Chevrette M.G."/>
            <person name="De Carvalho L.P.S."/>
            <person name="Shen B."/>
        </authorList>
    </citation>
    <scope>NUCLEOTIDE SEQUENCE [LARGE SCALE GENOMIC DNA]</scope>
    <source>
        <strain evidence="7 8">NPDC007147</strain>
    </source>
</reference>
<dbReference type="Proteomes" id="UP001601197">
    <property type="component" value="Unassembled WGS sequence"/>
</dbReference>
<dbReference type="SUPFAM" id="SSF53649">
    <property type="entry name" value="Alkaline phosphatase-like"/>
    <property type="match status" value="1"/>
</dbReference>
<dbReference type="RefSeq" id="WP_388349071.1">
    <property type="nucleotide sequence ID" value="NZ_JBIAFJ010000018.1"/>
</dbReference>
<feature type="chain" id="PRO_5045301285" evidence="5">
    <location>
        <begin position="23"/>
        <end position="806"/>
    </location>
</feature>
<evidence type="ECO:0000256" key="5">
    <source>
        <dbReference type="SAM" id="SignalP"/>
    </source>
</evidence>